<dbReference type="InterPro" id="IPR013087">
    <property type="entry name" value="Znf_C2H2_type"/>
</dbReference>
<name>A0A154PQL5_DUFNO</name>
<dbReference type="Gene3D" id="3.30.160.60">
    <property type="entry name" value="Classic Zinc Finger"/>
    <property type="match status" value="2"/>
</dbReference>
<reference evidence="3 4" key="1">
    <citation type="submission" date="2015-07" db="EMBL/GenBank/DDBJ databases">
        <title>The genome of Dufourea novaeangliae.</title>
        <authorList>
            <person name="Pan H."/>
            <person name="Kapheim K."/>
        </authorList>
    </citation>
    <scope>NUCLEOTIDE SEQUENCE [LARGE SCALE GENOMIC DNA]</scope>
    <source>
        <strain evidence="3">0120121106</strain>
        <tissue evidence="3">Whole body</tissue>
    </source>
</reference>
<evidence type="ECO:0000256" key="1">
    <source>
        <dbReference type="PROSITE-ProRule" id="PRU00042"/>
    </source>
</evidence>
<dbReference type="AlphaFoldDB" id="A0A154PQL5"/>
<evidence type="ECO:0000259" key="2">
    <source>
        <dbReference type="PROSITE" id="PS50157"/>
    </source>
</evidence>
<keyword evidence="4" id="KW-1185">Reference proteome</keyword>
<dbReference type="Pfam" id="PF00096">
    <property type="entry name" value="zf-C2H2"/>
    <property type="match status" value="1"/>
</dbReference>
<organism evidence="3 4">
    <name type="scientific">Dufourea novaeangliae</name>
    <name type="common">Sweat bee</name>
    <dbReference type="NCBI Taxonomy" id="178035"/>
    <lineage>
        <taxon>Eukaryota</taxon>
        <taxon>Metazoa</taxon>
        <taxon>Ecdysozoa</taxon>
        <taxon>Arthropoda</taxon>
        <taxon>Hexapoda</taxon>
        <taxon>Insecta</taxon>
        <taxon>Pterygota</taxon>
        <taxon>Neoptera</taxon>
        <taxon>Endopterygota</taxon>
        <taxon>Hymenoptera</taxon>
        <taxon>Apocrita</taxon>
        <taxon>Aculeata</taxon>
        <taxon>Apoidea</taxon>
        <taxon>Anthophila</taxon>
        <taxon>Halictidae</taxon>
        <taxon>Rophitinae</taxon>
        <taxon>Dufourea</taxon>
    </lineage>
</organism>
<accession>A0A154PQL5</accession>
<keyword evidence="1" id="KW-0479">Metal-binding</keyword>
<evidence type="ECO:0000313" key="3">
    <source>
        <dbReference type="EMBL" id="KZC13548.1"/>
    </source>
</evidence>
<evidence type="ECO:0000313" key="4">
    <source>
        <dbReference type="Proteomes" id="UP000076502"/>
    </source>
</evidence>
<feature type="domain" description="C2H2-type" evidence="2">
    <location>
        <begin position="31"/>
        <end position="55"/>
    </location>
</feature>
<dbReference type="InterPro" id="IPR036236">
    <property type="entry name" value="Znf_C2H2_sf"/>
</dbReference>
<dbReference type="SUPFAM" id="SSF57667">
    <property type="entry name" value="beta-beta-alpha zinc fingers"/>
    <property type="match status" value="1"/>
</dbReference>
<dbReference type="STRING" id="178035.A0A154PQL5"/>
<protein>
    <submittedName>
        <fullName evidence="3">Longitudinals lacking protein, isoforms A/B/D/L</fullName>
    </submittedName>
</protein>
<dbReference type="GO" id="GO:0008270">
    <property type="term" value="F:zinc ion binding"/>
    <property type="evidence" value="ECO:0007669"/>
    <property type="project" value="UniProtKB-KW"/>
</dbReference>
<dbReference type="SMART" id="SM00355">
    <property type="entry name" value="ZnF_C2H2"/>
    <property type="match status" value="2"/>
</dbReference>
<dbReference type="EMBL" id="KQ435007">
    <property type="protein sequence ID" value="KZC13548.1"/>
    <property type="molecule type" value="Genomic_DNA"/>
</dbReference>
<feature type="domain" description="C2H2-type" evidence="2">
    <location>
        <begin position="2"/>
        <end position="29"/>
    </location>
</feature>
<sequence length="59" mass="6891">MFVCPRCGKGYTWKASLHRHLSTGCGLPPMFSCQICDYRTSRKDILIRHMRHVHSQFPV</sequence>
<proteinExistence type="predicted"/>
<dbReference type="PROSITE" id="PS50157">
    <property type="entry name" value="ZINC_FINGER_C2H2_2"/>
    <property type="match status" value="2"/>
</dbReference>
<dbReference type="Proteomes" id="UP000076502">
    <property type="component" value="Unassembled WGS sequence"/>
</dbReference>
<dbReference type="Pfam" id="PF13909">
    <property type="entry name" value="zf-H2C2_5"/>
    <property type="match status" value="1"/>
</dbReference>
<keyword evidence="1" id="KW-0863">Zinc-finger</keyword>
<keyword evidence="1" id="KW-0862">Zinc</keyword>
<gene>
    <name evidence="3" type="ORF">WN55_05100</name>
</gene>